<proteinExistence type="predicted"/>
<feature type="compositionally biased region" description="Basic residues" evidence="6">
    <location>
        <begin position="2065"/>
        <end position="2078"/>
    </location>
</feature>
<keyword evidence="1" id="KW-0479">Metal-binding</keyword>
<feature type="compositionally biased region" description="Acidic residues" evidence="6">
    <location>
        <begin position="639"/>
        <end position="649"/>
    </location>
</feature>
<feature type="domain" description="C2H2-type" evidence="7">
    <location>
        <begin position="802"/>
        <end position="830"/>
    </location>
</feature>
<dbReference type="Pfam" id="PF00096">
    <property type="entry name" value="zf-C2H2"/>
    <property type="match status" value="1"/>
</dbReference>
<evidence type="ECO:0000313" key="8">
    <source>
        <dbReference type="Proteomes" id="UP000694865"/>
    </source>
</evidence>
<protein>
    <submittedName>
        <fullName evidence="9">Uncharacterized protein LOC102805851</fullName>
    </submittedName>
</protein>
<dbReference type="SMART" id="SM00355">
    <property type="entry name" value="ZnF_C2H2"/>
    <property type="match status" value="25"/>
</dbReference>
<feature type="compositionally biased region" description="Basic and acidic residues" evidence="6">
    <location>
        <begin position="336"/>
        <end position="355"/>
    </location>
</feature>
<feature type="region of interest" description="Disordered" evidence="6">
    <location>
        <begin position="1071"/>
        <end position="1133"/>
    </location>
</feature>
<dbReference type="Gene3D" id="3.30.160.60">
    <property type="entry name" value="Classic Zinc Finger"/>
    <property type="match status" value="7"/>
</dbReference>
<evidence type="ECO:0000259" key="7">
    <source>
        <dbReference type="PROSITE" id="PS50157"/>
    </source>
</evidence>
<feature type="region of interest" description="Disordered" evidence="6">
    <location>
        <begin position="2006"/>
        <end position="2081"/>
    </location>
</feature>
<feature type="compositionally biased region" description="Low complexity" evidence="6">
    <location>
        <begin position="279"/>
        <end position="297"/>
    </location>
</feature>
<feature type="region of interest" description="Disordered" evidence="6">
    <location>
        <begin position="277"/>
        <end position="300"/>
    </location>
</feature>
<accession>A0ABM0MIG7</accession>
<feature type="region of interest" description="Disordered" evidence="6">
    <location>
        <begin position="630"/>
        <end position="650"/>
    </location>
</feature>
<feature type="domain" description="C2H2-type" evidence="7">
    <location>
        <begin position="896"/>
        <end position="924"/>
    </location>
</feature>
<dbReference type="PANTHER" id="PTHR24379">
    <property type="entry name" value="KRAB AND ZINC FINGER DOMAIN-CONTAINING"/>
    <property type="match status" value="1"/>
</dbReference>
<evidence type="ECO:0000256" key="5">
    <source>
        <dbReference type="PROSITE-ProRule" id="PRU00042"/>
    </source>
</evidence>
<feature type="compositionally biased region" description="Polar residues" evidence="6">
    <location>
        <begin position="380"/>
        <end position="392"/>
    </location>
</feature>
<feature type="compositionally biased region" description="Polar residues" evidence="6">
    <location>
        <begin position="2007"/>
        <end position="2019"/>
    </location>
</feature>
<dbReference type="GeneID" id="102805851"/>
<feature type="region of interest" description="Disordered" evidence="6">
    <location>
        <begin position="1"/>
        <end position="36"/>
    </location>
</feature>
<evidence type="ECO:0000313" key="9">
    <source>
        <dbReference type="RefSeq" id="XP_006819808.1"/>
    </source>
</evidence>
<dbReference type="PROSITE" id="PS50157">
    <property type="entry name" value="ZINC_FINGER_C2H2_2"/>
    <property type="match status" value="6"/>
</dbReference>
<feature type="region of interest" description="Disordered" evidence="6">
    <location>
        <begin position="204"/>
        <end position="246"/>
    </location>
</feature>
<dbReference type="SUPFAM" id="SSF57667">
    <property type="entry name" value="beta-beta-alpha zinc fingers"/>
    <property type="match status" value="4"/>
</dbReference>
<feature type="region of interest" description="Disordered" evidence="6">
    <location>
        <begin position="1864"/>
        <end position="1888"/>
    </location>
</feature>
<sequence length="2236" mass="249522">MLASKMADGRSRRKPAILMRKSKTPSLDASSGSLVSQSDLQGLEDRVPVGHQDANSGEQLLMPGVDIPDGLQMHSGSQEITTTEVIIIIKDTVPEKKRRRRKKEASNVQKESIQQELPVPATITPPLLGSSNSSAASVTSFQVHSSSVGIAQDCAATEHVIERSVEATSGETLTAKISQVKHCSLKDPEKKKICHEEAKQFPDKELNSKLSIEHPPSHTESTKLPDNDTPTAERCSSHAIDEPSASEKIANVGEAKILQATSVTVDVDDSLNCLKECSHSNSSNSSSDGTSASGRSSPIIPLVSPFYKTTKICRSTSANSNVKLLESSSTSTEMLTDSKIESQKPETKLSDEPSATKKLSSATKVSSSPSLSHSRGSMSQLAMKTSVSSTAPSCHDSNESVIICKPDSQITQDSKHGSNKLPEKGKVEQSGFIAKINNSKKAGSTDKDTCKHDVHTLSLGVPPVSKFGKNITNDQTCTENTSGFKDLSSSSCIKHNVQPMAERKSFPQGTVIHVKKLTSIFNITVKIPIKKEGESKVYHKEIKLQIPKCTVKDEDIAGAVKKLVLPMLDHVLQPFTVKPKTDSSTNQTKSTVREISNQKELQTSDVFKDNGDLIESSIAIDAVVEKSSQPINVPPVSIQDDDDDDDDDKNDCVIIDMPERKRESLLMDDPGDSEDVIVIGVDSGIKDLDSGGGKSKPCPAKVDHTSSPELICLDSPEKVEPVVQSCIKLVKENIQDEPQIEEVTVKKSLEVHTLDTPVNEEPVVEQSPKRVTRKNIRTDFGKILVSELVRVKTDPQTNKVMFICKVCCESFPYHSRLKEHLETMHSNLPSTVVCIDIDEDSELTNAQEVRKIPLHKTEDSSEASFDITSSADKNSLSADLISSDVSSSNSISVCPFLCEFCPLRFRDFDTVQRHMSNVHQLNRQNKVSTNEIVTDAVIEKLWIKPKIFKNREEKMKYYSYYCEVCDKGFYTNHSYQRHIANHSGKVYNCTECSFSTVIQVAYAGHMRIHKKNYNESPVKKGNVLIASNNNSPPTETAIVKEVNSTPVETGIVKKINVSPMETAIVKKINSSPTETTTVKEVNSSPTETTTVKEVNSSPTETTTVKEVNSSPTETTTVKEVNSSPTETTTVKEVNSSSTKTAFVKETGFKTRRKKTSVHSLKSSLRTYQCLLCSFSSVGHHAYAGHMRTHKGSAQTGASSRKFYPCKLCSFYADTLIAYARHMKYHKCDKRKMSTIETEKPCKSVVYPDAKSVEYPDAKSVVYPDAKSVEYPDAKSVANPDAVKNPKKVNDTKSPNKGPCWCTYCGKEFLNNGALVTHVLHLHNEKKFVCSKCPAAFSINYLRELHEKKHSMDLDLQCNMCTFSTHDKSEFLDHEKVHVNTIGLLCNFCSFVSKDKEELFEHIGTLHKYGCKECPFTTDKESLLIAHLVETKHSLTAKVAPEKDSITSAATNITKPKHPCSQCNFLATSEKSLHLHVRAKHQKFHKCSYCSFRSYSLKKYLTHTKSSHRRSIECPFCPYSTRSPYRMIKHEQQHRTGQLYKCKHCSFSTTERWSYEKHLQSNHQSKKPFRCEKCNYGTSYRHNLRRHFVKHYAPVYECDFCTYCTMVQDKFHLHMEMNHTSLKTIACAKCTLLFESQTQLNRHIHIKHGDAVSEHIVRIDISAGFRCEECNFKVQSVSELEKHWTQDGTCKTHKCNKCVYYCSSEEHLLEHQQIHCETPPVEQATVSPSCYQCGLPLSSIKELITHKKKHIKNDGLMHCRICKISVVGVDHYEKHMATHHADKIQCEICPYKAPQLAAVVKHQELHCDDFFYKCDICLFSVDSEIILDGHKILHATSPPDSSVTYLSRRNMIKDTKVKTRNVVHGNLSKTGTPSKRSSTVTSACSPSHSKVHDTATLSAFPEHKSKPSALHQKVLKRKTKANYGHCDSGFSSSPEIMLSLTTDNIGMNDQHAGSPQFTQCTLSDGDSPMVRKQIPRLCIKRKFAKTDPVPPSVGLGSKKTRHALIGDSLQSSSETLAESSNCDEEGNTSNRQSDSGLTSASETSSTKRLAPRRRRRKQNCPWLSSGRKKKRRKVVHQKNKSNESVIEPCINLLNRPATMTSQEQKILEEPSVLFSDSTADVTCVDKSAGNLNPTTEPSSAPQDGKTDRKSSKRPRAKQNCPWTVKKKKRKKKKEVEEEKILTIPYSEVHNLVLKNAQKKNKTKMPYICKFCERGFNVAEEYQRHHFRHLQPWNEANY</sequence>
<evidence type="ECO:0000256" key="1">
    <source>
        <dbReference type="ARBA" id="ARBA00022723"/>
    </source>
</evidence>
<keyword evidence="2" id="KW-0677">Repeat</keyword>
<dbReference type="InterPro" id="IPR036236">
    <property type="entry name" value="Znf_C2H2_sf"/>
</dbReference>
<feature type="compositionally biased region" description="Polar residues" evidence="6">
    <location>
        <begin position="24"/>
        <end position="36"/>
    </location>
</feature>
<feature type="domain" description="C2H2-type" evidence="7">
    <location>
        <begin position="1299"/>
        <end position="1327"/>
    </location>
</feature>
<name>A0ABM0MIG7_SACKO</name>
<feature type="compositionally biased region" description="Low complexity" evidence="6">
    <location>
        <begin position="324"/>
        <end position="335"/>
    </location>
</feature>
<feature type="compositionally biased region" description="Basic residues" evidence="6">
    <location>
        <begin position="2048"/>
        <end position="2057"/>
    </location>
</feature>
<gene>
    <name evidence="9" type="primary">LOC102805851</name>
</gene>
<keyword evidence="3 5" id="KW-0863">Zinc-finger</keyword>
<feature type="compositionally biased region" description="Polar residues" evidence="6">
    <location>
        <begin position="582"/>
        <end position="597"/>
    </location>
</feature>
<feature type="domain" description="C2H2-type" evidence="7">
    <location>
        <begin position="1692"/>
        <end position="1719"/>
    </location>
</feature>
<feature type="region of interest" description="Disordered" evidence="6">
    <location>
        <begin position="577"/>
        <end position="597"/>
    </location>
</feature>
<feature type="domain" description="C2H2-type" evidence="7">
    <location>
        <begin position="1539"/>
        <end position="1567"/>
    </location>
</feature>
<dbReference type="InterPro" id="IPR013087">
    <property type="entry name" value="Znf_C2H2_type"/>
</dbReference>
<feature type="compositionally biased region" description="Polar residues" evidence="6">
    <location>
        <begin position="1866"/>
        <end position="1887"/>
    </location>
</feature>
<feature type="compositionally biased region" description="Basic and acidic residues" evidence="6">
    <location>
        <begin position="204"/>
        <end position="226"/>
    </location>
</feature>
<evidence type="ECO:0000256" key="6">
    <source>
        <dbReference type="SAM" id="MobiDB-lite"/>
    </source>
</evidence>
<dbReference type="PANTHER" id="PTHR24379:SF121">
    <property type="entry name" value="C2H2-TYPE DOMAIN-CONTAINING PROTEIN"/>
    <property type="match status" value="1"/>
</dbReference>
<dbReference type="PROSITE" id="PS00028">
    <property type="entry name" value="ZINC_FINGER_C2H2_1"/>
    <property type="match status" value="11"/>
</dbReference>
<keyword evidence="4" id="KW-0862">Zinc</keyword>
<feature type="compositionally biased region" description="Polar residues" evidence="6">
    <location>
        <begin position="2128"/>
        <end position="2140"/>
    </location>
</feature>
<evidence type="ECO:0000256" key="2">
    <source>
        <dbReference type="ARBA" id="ARBA00022737"/>
    </source>
</evidence>
<feature type="compositionally biased region" description="Low complexity" evidence="6">
    <location>
        <begin position="366"/>
        <end position="379"/>
    </location>
</feature>
<feature type="region of interest" description="Disordered" evidence="6">
    <location>
        <begin position="2123"/>
        <end position="2172"/>
    </location>
</feature>
<organism evidence="8 9">
    <name type="scientific">Saccoglossus kowalevskii</name>
    <name type="common">Acorn worm</name>
    <dbReference type="NCBI Taxonomy" id="10224"/>
    <lineage>
        <taxon>Eukaryota</taxon>
        <taxon>Metazoa</taxon>
        <taxon>Hemichordata</taxon>
        <taxon>Enteropneusta</taxon>
        <taxon>Harrimaniidae</taxon>
        <taxon>Saccoglossus</taxon>
    </lineage>
</organism>
<evidence type="ECO:0000256" key="4">
    <source>
        <dbReference type="ARBA" id="ARBA00022833"/>
    </source>
</evidence>
<dbReference type="RefSeq" id="XP_006819808.1">
    <property type="nucleotide sequence ID" value="XM_006819745.1"/>
</dbReference>
<feature type="region of interest" description="Disordered" evidence="6">
    <location>
        <begin position="94"/>
        <end position="115"/>
    </location>
</feature>
<feature type="domain" description="C2H2-type" evidence="7">
    <location>
        <begin position="960"/>
        <end position="987"/>
    </location>
</feature>
<feature type="compositionally biased region" description="Basic residues" evidence="6">
    <location>
        <begin position="11"/>
        <end position="23"/>
    </location>
</feature>
<feature type="compositionally biased region" description="Polar residues" evidence="6">
    <location>
        <begin position="2026"/>
        <end position="2046"/>
    </location>
</feature>
<feature type="region of interest" description="Disordered" evidence="6">
    <location>
        <begin position="323"/>
        <end position="397"/>
    </location>
</feature>
<evidence type="ECO:0000256" key="3">
    <source>
        <dbReference type="ARBA" id="ARBA00022771"/>
    </source>
</evidence>
<keyword evidence="8" id="KW-1185">Reference proteome</keyword>
<reference evidence="9" key="1">
    <citation type="submission" date="2025-08" db="UniProtKB">
        <authorList>
            <consortium name="RefSeq"/>
        </authorList>
    </citation>
    <scope>IDENTIFICATION</scope>
    <source>
        <tissue evidence="9">Testes</tissue>
    </source>
</reference>
<dbReference type="Proteomes" id="UP000694865">
    <property type="component" value="Unplaced"/>
</dbReference>
<feature type="compositionally biased region" description="Polar residues" evidence="6">
    <location>
        <begin position="106"/>
        <end position="115"/>
    </location>
</feature>